<dbReference type="Pfam" id="PF16136">
    <property type="entry name" value="NLS_NINJA_AFP"/>
    <property type="match status" value="1"/>
</dbReference>
<dbReference type="Pfam" id="PF07897">
    <property type="entry name" value="EAR"/>
    <property type="match status" value="1"/>
</dbReference>
<sequence length="384" mass="42299">MASSSLFFQTRSSVMGERNNENSADIDNEYPKDLLQIFMAGNHFPTEFAAKTEETDDEEIELNLSLGGCFGVNPSEKKRLMRSSSISVSGLSNLFKDEEEGNNSSSAASLIRTCSLPVVVATEEERRKRKELQSLRRLEAKRKRSEKQRNCTRVNNNNNKDSQQEKMQQQQQDNNKLKNGLFSSSSSMPISFRGPNWGSNPALGRSIDINGVPPLPPSPVSVSMNSQASSSSGGSDEIHGRPVPGLKSSFETRSPMNSQSYQEGIEQKPIIPPPPTAPSEKQRTGTDVKMESPSYSPPKATETGSREMGMKMMEEMPCVSTTGNGPNGKRIEGFLYKYRKGEEVRIVCVCHGSFLTPAEFVKHAGGIDVTHPLRHITVSQTPSF</sequence>
<dbReference type="InterPro" id="IPR032310">
    <property type="entry name" value="NLS_NINJA_AFP-like"/>
</dbReference>
<feature type="region of interest" description="Disordered" evidence="5">
    <location>
        <begin position="1"/>
        <end position="25"/>
    </location>
</feature>
<keyword evidence="9" id="KW-1185">Reference proteome</keyword>
<feature type="compositionally biased region" description="Polar residues" evidence="5">
    <location>
        <begin position="1"/>
        <end position="13"/>
    </location>
</feature>
<dbReference type="InterPro" id="IPR032308">
    <property type="entry name" value="TDBD"/>
</dbReference>
<evidence type="ECO:0000256" key="2">
    <source>
        <dbReference type="ARBA" id="ARBA00006081"/>
    </source>
</evidence>
<proteinExistence type="inferred from homology"/>
<evidence type="ECO:0000259" key="7">
    <source>
        <dbReference type="Pfam" id="PF16135"/>
    </source>
</evidence>
<keyword evidence="3 4" id="KW-0539">Nucleus</keyword>
<feature type="region of interest" description="Disordered" evidence="5">
    <location>
        <begin position="126"/>
        <end position="304"/>
    </location>
</feature>
<evidence type="ECO:0000256" key="4">
    <source>
        <dbReference type="RuleBase" id="RU369029"/>
    </source>
</evidence>
<comment type="similarity">
    <text evidence="2 4">Belongs to the Ninja family.</text>
</comment>
<dbReference type="STRING" id="3469.A0A4Y7JER7"/>
<evidence type="ECO:0000313" key="8">
    <source>
        <dbReference type="EMBL" id="RZC58490.1"/>
    </source>
</evidence>
<evidence type="ECO:0000256" key="5">
    <source>
        <dbReference type="SAM" id="MobiDB-lite"/>
    </source>
</evidence>
<dbReference type="GO" id="GO:0045892">
    <property type="term" value="P:negative regulation of DNA-templated transcription"/>
    <property type="evidence" value="ECO:0007669"/>
    <property type="project" value="TreeGrafter"/>
</dbReference>
<feature type="compositionally biased region" description="Low complexity" evidence="5">
    <location>
        <begin position="155"/>
        <end position="187"/>
    </location>
</feature>
<dbReference type="Gramene" id="RZC58490">
    <property type="protein sequence ID" value="RZC58490"/>
    <property type="gene ID" value="C5167_005793"/>
</dbReference>
<feature type="domain" description="Ethylene-responsive binding factor-associated repression" evidence="6">
    <location>
        <begin position="56"/>
        <end position="87"/>
    </location>
</feature>
<dbReference type="PANTHER" id="PTHR31413">
    <property type="entry name" value="AFP HOMOLOG 2"/>
    <property type="match status" value="1"/>
</dbReference>
<evidence type="ECO:0000313" key="9">
    <source>
        <dbReference type="Proteomes" id="UP000316621"/>
    </source>
</evidence>
<feature type="compositionally biased region" description="Polar residues" evidence="5">
    <location>
        <begin position="249"/>
        <end position="262"/>
    </location>
</feature>
<name>A0A4Y7JER7_PAPSO</name>
<dbReference type="Pfam" id="PF16135">
    <property type="entry name" value="TDBD"/>
    <property type="match status" value="1"/>
</dbReference>
<dbReference type="GO" id="GO:0007165">
    <property type="term" value="P:signal transduction"/>
    <property type="evidence" value="ECO:0007669"/>
    <property type="project" value="InterPro"/>
</dbReference>
<organism evidence="8 9">
    <name type="scientific">Papaver somniferum</name>
    <name type="common">Opium poppy</name>
    <dbReference type="NCBI Taxonomy" id="3469"/>
    <lineage>
        <taxon>Eukaryota</taxon>
        <taxon>Viridiplantae</taxon>
        <taxon>Streptophyta</taxon>
        <taxon>Embryophyta</taxon>
        <taxon>Tracheophyta</taxon>
        <taxon>Spermatophyta</taxon>
        <taxon>Magnoliopsida</taxon>
        <taxon>Ranunculales</taxon>
        <taxon>Papaveraceae</taxon>
        <taxon>Papaveroideae</taxon>
        <taxon>Papaver</taxon>
    </lineage>
</organism>
<dbReference type="Proteomes" id="UP000316621">
    <property type="component" value="Chromosome 4"/>
</dbReference>
<comment type="function">
    <text evidence="4">Acts as a negative regulator of abscisic acid (ABA) response.</text>
</comment>
<feature type="compositionally biased region" description="Basic and acidic residues" evidence="5">
    <location>
        <begin position="280"/>
        <end position="290"/>
    </location>
</feature>
<comment type="subcellular location">
    <subcellularLocation>
        <location evidence="1 4">Nucleus</location>
    </subcellularLocation>
</comment>
<dbReference type="PANTHER" id="PTHR31413:SF31">
    <property type="entry name" value="NINJA-FAMILY PROTEIN AFP3"/>
    <property type="match status" value="1"/>
</dbReference>
<gene>
    <name evidence="8" type="ORF">C5167_005793</name>
</gene>
<accession>A0A4Y7JER7</accession>
<dbReference type="OMA" id="FETRSPM"/>
<feature type="domain" description="Tify" evidence="7">
    <location>
        <begin position="345"/>
        <end position="378"/>
    </location>
</feature>
<dbReference type="InterPro" id="IPR012463">
    <property type="entry name" value="Ninja_motif"/>
</dbReference>
<dbReference type="AlphaFoldDB" id="A0A4Y7JER7"/>
<dbReference type="GO" id="GO:0005634">
    <property type="term" value="C:nucleus"/>
    <property type="evidence" value="ECO:0007669"/>
    <property type="project" value="UniProtKB-SubCell"/>
</dbReference>
<dbReference type="InterPro" id="IPR031307">
    <property type="entry name" value="Ninja_fam"/>
</dbReference>
<evidence type="ECO:0000256" key="1">
    <source>
        <dbReference type="ARBA" id="ARBA00004123"/>
    </source>
</evidence>
<evidence type="ECO:0000259" key="6">
    <source>
        <dbReference type="Pfam" id="PF07897"/>
    </source>
</evidence>
<reference evidence="8 9" key="1">
    <citation type="journal article" date="2018" name="Science">
        <title>The opium poppy genome and morphinan production.</title>
        <authorList>
            <person name="Guo L."/>
            <person name="Winzer T."/>
            <person name="Yang X."/>
            <person name="Li Y."/>
            <person name="Ning Z."/>
            <person name="He Z."/>
            <person name="Teodor R."/>
            <person name="Lu Y."/>
            <person name="Bowser T.A."/>
            <person name="Graham I.A."/>
            <person name="Ye K."/>
        </authorList>
    </citation>
    <scope>NUCLEOTIDE SEQUENCE [LARGE SCALE GENOMIC DNA]</scope>
    <source>
        <strain evidence="9">cv. HN1</strain>
        <tissue evidence="8">Leaves</tissue>
    </source>
</reference>
<evidence type="ECO:0000256" key="3">
    <source>
        <dbReference type="ARBA" id="ARBA00023242"/>
    </source>
</evidence>
<dbReference type="OrthoDB" id="667358at2759"/>
<dbReference type="EMBL" id="CM010718">
    <property type="protein sequence ID" value="RZC58490.1"/>
    <property type="molecule type" value="Genomic_DNA"/>
</dbReference>
<protein>
    <recommendedName>
        <fullName evidence="4">Ninja-family protein</fullName>
    </recommendedName>
    <alternativeName>
        <fullName evidence="4">ABI-binding protein</fullName>
    </alternativeName>
</protein>
<feature type="compositionally biased region" description="Low complexity" evidence="5">
    <location>
        <begin position="220"/>
        <end position="235"/>
    </location>
</feature>
<feature type="compositionally biased region" description="Basic and acidic residues" evidence="5">
    <location>
        <begin position="126"/>
        <end position="138"/>
    </location>
</feature>